<sequence length="680" mass="75263">MEMWNDIMRSLSRAKYYRLSRLPTRSERDSSMPTLIPPRSILRSHCPPLRVGVHSRQFPHSLRFLSASSTSTPNDSNRFLRYGSKAAKYSAFTCFSAVLGLSVVVGGVFIHDAFTYSNRHIDRVPVSPLALHPECGGPKNLPVASVLVGDEDDGVPVAVKDKPRLVIVGGGWGAVSALQAIHPGDYHVTVVSPDTFTTFTPLLPSAAVGTVSVRSLVESLRKIIARLHGQLINGRAVDLVMTDRLLEIETVSTSGERHNLYLPYDKLVIAVGSVSSTHGVPGLEHCFQLKTVADAQSIRRRILDNFEIASLPSTSEEERKRLLSFVVCGGGPTGVETAAEIYDLCQEDIINYFPKLCRKDVSIHVVQSREHILNTYSEAISKFAEDKFQRDDVELVTSARVREVHPDHVVYTTRDPQTGEIAEHTIPTNFVLWSTGIAMNPFTARVSSLLPNQVHKKAIEVDAHLRVKGAPLGDVYAIGDCTTIETSVVSHLLELVEEADRNQDGKIDFDEWEIMVKRIKKKIPMAASHLKKVRALFDLYDSDADNKLNLNELAVLLQEIGNKITALPATAQVASQQGKYLGHKLHLLAAKRDTLLANDLSASTDEAVSEPFNYRHLGSLAYIGNAAVFELGKLSFMGGLAAMYAWRSIYWSEQVSMRTRALLMIDWIVRGVWGRDLSRL</sequence>
<keyword evidence="9" id="KW-0472">Membrane</keyword>
<dbReference type="PROSITE" id="PS50222">
    <property type="entry name" value="EF_HAND_2"/>
    <property type="match status" value="2"/>
</dbReference>
<dbReference type="InterPro" id="IPR045024">
    <property type="entry name" value="NDH-2"/>
</dbReference>
<dbReference type="CDD" id="cd00051">
    <property type="entry name" value="EFh"/>
    <property type="match status" value="1"/>
</dbReference>
<organism evidence="11 12">
    <name type="scientific">Multifurca ochricompacta</name>
    <dbReference type="NCBI Taxonomy" id="376703"/>
    <lineage>
        <taxon>Eukaryota</taxon>
        <taxon>Fungi</taxon>
        <taxon>Dikarya</taxon>
        <taxon>Basidiomycota</taxon>
        <taxon>Agaricomycotina</taxon>
        <taxon>Agaricomycetes</taxon>
        <taxon>Russulales</taxon>
        <taxon>Russulaceae</taxon>
        <taxon>Multifurca</taxon>
    </lineage>
</organism>
<evidence type="ECO:0000256" key="5">
    <source>
        <dbReference type="ARBA" id="ARBA00022837"/>
    </source>
</evidence>
<evidence type="ECO:0000256" key="8">
    <source>
        <dbReference type="ARBA" id="ARBA00023027"/>
    </source>
</evidence>
<evidence type="ECO:0000256" key="3">
    <source>
        <dbReference type="ARBA" id="ARBA00022630"/>
    </source>
</evidence>
<dbReference type="InterPro" id="IPR018247">
    <property type="entry name" value="EF_Hand_1_Ca_BS"/>
</dbReference>
<feature type="domain" description="EF-hand" evidence="10">
    <location>
        <begin position="487"/>
        <end position="522"/>
    </location>
</feature>
<dbReference type="SMART" id="SM00054">
    <property type="entry name" value="EFh"/>
    <property type="match status" value="2"/>
</dbReference>
<keyword evidence="9" id="KW-0812">Transmembrane</keyword>
<dbReference type="PANTHER" id="PTHR43706:SF50">
    <property type="entry name" value="NADH DEHYDROGENASE (UBIQUINONE)-RELATED"/>
    <property type="match status" value="1"/>
</dbReference>
<evidence type="ECO:0000256" key="7">
    <source>
        <dbReference type="ARBA" id="ARBA00023002"/>
    </source>
</evidence>
<comment type="similarity">
    <text evidence="2">Belongs to the NADH dehydrogenase family.</text>
</comment>
<dbReference type="GO" id="GO:0005743">
    <property type="term" value="C:mitochondrial inner membrane"/>
    <property type="evidence" value="ECO:0007669"/>
    <property type="project" value="UniProtKB-SubCell"/>
</dbReference>
<dbReference type="EMBL" id="WTXG01000003">
    <property type="protein sequence ID" value="KAI0306399.1"/>
    <property type="molecule type" value="Genomic_DNA"/>
</dbReference>
<keyword evidence="9" id="KW-1133">Transmembrane helix</keyword>
<dbReference type="GO" id="GO:0005509">
    <property type="term" value="F:calcium ion binding"/>
    <property type="evidence" value="ECO:0007669"/>
    <property type="project" value="InterPro"/>
</dbReference>
<keyword evidence="5" id="KW-0106">Calcium</keyword>
<keyword evidence="6" id="KW-0809">Transit peptide</keyword>
<gene>
    <name evidence="11" type="ORF">B0F90DRAFT_1689582</name>
</gene>
<dbReference type="Gene3D" id="3.50.50.100">
    <property type="match status" value="2"/>
</dbReference>
<dbReference type="InterPro" id="IPR054585">
    <property type="entry name" value="NDH2-like_C"/>
</dbReference>
<dbReference type="InterPro" id="IPR011992">
    <property type="entry name" value="EF-hand-dom_pair"/>
</dbReference>
<dbReference type="Pfam" id="PF13202">
    <property type="entry name" value="EF-hand_5"/>
    <property type="match status" value="1"/>
</dbReference>
<dbReference type="GO" id="GO:0003954">
    <property type="term" value="F:NADH dehydrogenase activity"/>
    <property type="evidence" value="ECO:0007669"/>
    <property type="project" value="InterPro"/>
</dbReference>
<keyword evidence="7" id="KW-0560">Oxidoreductase</keyword>
<evidence type="ECO:0000256" key="1">
    <source>
        <dbReference type="ARBA" id="ARBA00004137"/>
    </source>
</evidence>
<comment type="caution">
    <text evidence="11">The sequence shown here is derived from an EMBL/GenBank/DDBJ whole genome shotgun (WGS) entry which is preliminary data.</text>
</comment>
<evidence type="ECO:0000313" key="12">
    <source>
        <dbReference type="Proteomes" id="UP001203297"/>
    </source>
</evidence>
<keyword evidence="3" id="KW-0285">Flavoprotein</keyword>
<feature type="domain" description="EF-hand" evidence="10">
    <location>
        <begin position="528"/>
        <end position="563"/>
    </location>
</feature>
<evidence type="ECO:0000256" key="2">
    <source>
        <dbReference type="ARBA" id="ARBA00005272"/>
    </source>
</evidence>
<dbReference type="InterPro" id="IPR002048">
    <property type="entry name" value="EF_hand_dom"/>
</dbReference>
<dbReference type="PRINTS" id="PR00368">
    <property type="entry name" value="FADPNR"/>
</dbReference>
<dbReference type="Pfam" id="PF22366">
    <property type="entry name" value="NDH2_C"/>
    <property type="match status" value="1"/>
</dbReference>
<dbReference type="PANTHER" id="PTHR43706">
    <property type="entry name" value="NADH DEHYDROGENASE"/>
    <property type="match status" value="1"/>
</dbReference>
<accession>A0AAD4MAQ0</accession>
<dbReference type="SUPFAM" id="SSF51905">
    <property type="entry name" value="FAD/NAD(P)-binding domain"/>
    <property type="match status" value="2"/>
</dbReference>
<comment type="subcellular location">
    <subcellularLocation>
        <location evidence="1">Mitochondrion inner membrane</location>
        <topology evidence="1">Peripheral membrane protein</topology>
        <orientation evidence="1">Intermembrane side</orientation>
    </subcellularLocation>
</comment>
<dbReference type="SUPFAM" id="SSF47473">
    <property type="entry name" value="EF-hand"/>
    <property type="match status" value="1"/>
</dbReference>
<protein>
    <recommendedName>
        <fullName evidence="10">EF-hand domain-containing protein</fullName>
    </recommendedName>
</protein>
<keyword evidence="8" id="KW-0520">NAD</keyword>
<reference evidence="11" key="1">
    <citation type="journal article" date="2022" name="New Phytol.">
        <title>Evolutionary transition to the ectomycorrhizal habit in the genomes of a hyperdiverse lineage of mushroom-forming fungi.</title>
        <authorList>
            <person name="Looney B."/>
            <person name="Miyauchi S."/>
            <person name="Morin E."/>
            <person name="Drula E."/>
            <person name="Courty P.E."/>
            <person name="Kohler A."/>
            <person name="Kuo A."/>
            <person name="LaButti K."/>
            <person name="Pangilinan J."/>
            <person name="Lipzen A."/>
            <person name="Riley R."/>
            <person name="Andreopoulos W."/>
            <person name="He G."/>
            <person name="Johnson J."/>
            <person name="Nolan M."/>
            <person name="Tritt A."/>
            <person name="Barry K.W."/>
            <person name="Grigoriev I.V."/>
            <person name="Nagy L.G."/>
            <person name="Hibbett D."/>
            <person name="Henrissat B."/>
            <person name="Matheny P.B."/>
            <person name="Labbe J."/>
            <person name="Martin F.M."/>
        </authorList>
    </citation>
    <scope>NUCLEOTIDE SEQUENCE</scope>
    <source>
        <strain evidence="11">BPL690</strain>
    </source>
</reference>
<dbReference type="InterPro" id="IPR036188">
    <property type="entry name" value="FAD/NAD-bd_sf"/>
</dbReference>
<evidence type="ECO:0000256" key="4">
    <source>
        <dbReference type="ARBA" id="ARBA00022827"/>
    </source>
</evidence>
<dbReference type="InterPro" id="IPR023753">
    <property type="entry name" value="FAD/NAD-binding_dom"/>
</dbReference>
<evidence type="ECO:0000256" key="6">
    <source>
        <dbReference type="ARBA" id="ARBA00022946"/>
    </source>
</evidence>
<keyword evidence="4" id="KW-0274">FAD</keyword>
<keyword evidence="12" id="KW-1185">Reference proteome</keyword>
<dbReference type="Proteomes" id="UP001203297">
    <property type="component" value="Unassembled WGS sequence"/>
</dbReference>
<evidence type="ECO:0000256" key="9">
    <source>
        <dbReference type="SAM" id="Phobius"/>
    </source>
</evidence>
<feature type="transmembrane region" description="Helical" evidence="9">
    <location>
        <begin position="89"/>
        <end position="110"/>
    </location>
</feature>
<dbReference type="AlphaFoldDB" id="A0AAD4MAQ0"/>
<dbReference type="PROSITE" id="PS00018">
    <property type="entry name" value="EF_HAND_1"/>
    <property type="match status" value="2"/>
</dbReference>
<evidence type="ECO:0000313" key="11">
    <source>
        <dbReference type="EMBL" id="KAI0306399.1"/>
    </source>
</evidence>
<name>A0AAD4MAQ0_9AGAM</name>
<dbReference type="Pfam" id="PF07992">
    <property type="entry name" value="Pyr_redox_2"/>
    <property type="match status" value="1"/>
</dbReference>
<proteinExistence type="inferred from homology"/>
<evidence type="ECO:0000259" key="10">
    <source>
        <dbReference type="PROSITE" id="PS50222"/>
    </source>
</evidence>